<dbReference type="GO" id="GO:0008422">
    <property type="term" value="F:beta-glucosidase activity"/>
    <property type="evidence" value="ECO:0007669"/>
    <property type="project" value="TreeGrafter"/>
</dbReference>
<keyword evidence="9" id="KW-1185">Reference proteome</keyword>
<feature type="transmembrane region" description="Helical" evidence="4">
    <location>
        <begin position="1246"/>
        <end position="1266"/>
    </location>
</feature>
<dbReference type="Pfam" id="PF25019">
    <property type="entry name" value="LRR_R13L1-DRL21"/>
    <property type="match status" value="1"/>
</dbReference>
<gene>
    <name evidence="8" type="ORF">Ahy_A02g005040</name>
</gene>
<dbReference type="GO" id="GO:0005975">
    <property type="term" value="P:carbohydrate metabolic process"/>
    <property type="evidence" value="ECO:0007669"/>
    <property type="project" value="InterPro"/>
</dbReference>
<proteinExistence type="inferred from homology"/>
<dbReference type="InterPro" id="IPR032675">
    <property type="entry name" value="LRR_dom_sf"/>
</dbReference>
<dbReference type="STRING" id="3818.A0A445E5I5"/>
<dbReference type="SUPFAM" id="SSF52058">
    <property type="entry name" value="L domain-like"/>
    <property type="match status" value="2"/>
</dbReference>
<dbReference type="PRINTS" id="PR00364">
    <property type="entry name" value="DISEASERSIST"/>
</dbReference>
<comment type="similarity">
    <text evidence="1">Belongs to the glycosyl hydrolase 1 family.</text>
</comment>
<reference evidence="8 9" key="1">
    <citation type="submission" date="2019-01" db="EMBL/GenBank/DDBJ databases">
        <title>Sequencing of cultivated peanut Arachis hypogaea provides insights into genome evolution and oil improvement.</title>
        <authorList>
            <person name="Chen X."/>
        </authorList>
    </citation>
    <scope>NUCLEOTIDE SEQUENCE [LARGE SCALE GENOMIC DNA]</scope>
    <source>
        <strain evidence="9">cv. Fuhuasheng</strain>
        <tissue evidence="8">Leaves</tissue>
    </source>
</reference>
<evidence type="ECO:0000256" key="4">
    <source>
        <dbReference type="SAM" id="Phobius"/>
    </source>
</evidence>
<dbReference type="PANTHER" id="PTHR10353:SF29">
    <property type="entry name" value="BETA-GLUCOSIDASE 11"/>
    <property type="match status" value="1"/>
</dbReference>
<dbReference type="InterPro" id="IPR017853">
    <property type="entry name" value="GH"/>
</dbReference>
<dbReference type="InterPro" id="IPR056789">
    <property type="entry name" value="LRR_R13L1-DRL21"/>
</dbReference>
<feature type="compositionally biased region" description="Basic and acidic residues" evidence="3">
    <location>
        <begin position="1313"/>
        <end position="1322"/>
    </location>
</feature>
<evidence type="ECO:0000259" key="7">
    <source>
        <dbReference type="Pfam" id="PF25019"/>
    </source>
</evidence>
<evidence type="ECO:0000259" key="6">
    <source>
        <dbReference type="Pfam" id="PF00931"/>
    </source>
</evidence>
<name>A0A445E5I5_ARAHY</name>
<dbReference type="InterPro" id="IPR002182">
    <property type="entry name" value="NB-ARC"/>
</dbReference>
<dbReference type="InterPro" id="IPR027417">
    <property type="entry name" value="P-loop_NTPase"/>
</dbReference>
<keyword evidence="5" id="KW-0732">Signal</keyword>
<dbReference type="Pfam" id="PF00931">
    <property type="entry name" value="NB-ARC"/>
    <property type="match status" value="1"/>
</dbReference>
<dbReference type="InterPro" id="IPR001360">
    <property type="entry name" value="Glyco_hydro_1"/>
</dbReference>
<evidence type="ECO:0000256" key="3">
    <source>
        <dbReference type="SAM" id="MobiDB-lite"/>
    </source>
</evidence>
<evidence type="ECO:0000256" key="2">
    <source>
        <dbReference type="ARBA" id="ARBA00022801"/>
    </source>
</evidence>
<dbReference type="PANTHER" id="PTHR10353">
    <property type="entry name" value="GLYCOSYL HYDROLASE"/>
    <property type="match status" value="1"/>
</dbReference>
<keyword evidence="4" id="KW-0472">Membrane</keyword>
<feature type="region of interest" description="Disordered" evidence="3">
    <location>
        <begin position="1313"/>
        <end position="1337"/>
    </location>
</feature>
<keyword evidence="4" id="KW-0812">Transmembrane</keyword>
<dbReference type="InterPro" id="IPR033132">
    <property type="entry name" value="GH_1_N_CS"/>
</dbReference>
<comment type="caution">
    <text evidence="8">The sequence shown here is derived from an EMBL/GenBank/DDBJ whole genome shotgun (WGS) entry which is preliminary data.</text>
</comment>
<protein>
    <submittedName>
        <fullName evidence="8">Uncharacterized protein</fullName>
    </submittedName>
</protein>
<keyword evidence="4" id="KW-1133">Transmembrane helix</keyword>
<dbReference type="PROSITE" id="PS00653">
    <property type="entry name" value="GLYCOSYL_HYDROL_F1_2"/>
    <property type="match status" value="1"/>
</dbReference>
<sequence length="1451" mass="165302">MESKSKASFNLALNLILLLLNLPLRVVLSVDEYSINDFPLDFVFGSGTTAYQWEGAVNEDGRTPSVWDTFAHDGDMHEENGDVACDGYHKYKEDVKLMVETGLEAYRFSISWSRLIPNGRGPINPKALEFYNNLINELISNGIQPHVTLNNFDFPQALEDEYGGWISPQMISDFTNYADVCFREFGDRVLYWITVNEPNMIALGGYDQAIVPPQHCSPPFCVNKSIRGNSTTEPYLVVHHILLAHSSAARLYRTKYKDKQHGFVGITIYIFGLFPHTNTEKDRTATERYRDFTVGWIMEPFLHGDYPISMRETAGARIPSFTNRESELVKGLIHYSNANITDNSEALKNNLRDYTADIAAKLISGLNPFSNEEYPVAPWGLHEELNKFKLRYGNLPIFIYENGQRTPSNASLQDESRVKYLHGYIGATLDALRLEDIAKHKDILRLEKIAAKNMSGRIPSTSLVKKSDIFVGRDKERDTIVKLLLDDSNNGELSVIPIVGMGGIGKTTLAKLVYNNEKVQQKFHVKAWVCVGEEFDVLMVTKAVIEKTCSPCNSNDLDTVQNHLKNALVGKNFLVVQDDVWSSNCEGWESFLIPFECGSEGGKILVTSRLDTVASMVKTKHNEAHNLSLLDEEECWLDSIPKIWEACSSLKHARTLLKTSLIAYETFPDERVDSSHLLEQLKCLRVLSFKFFCYEEDLLHDSIGELIHLRYLDLSGQPVMMLPESLSNLYNLQTLKLRDCSNLKKLPTNMQDLVNLCHLDIHGTDLEDMPKGMNKLKDLQFLSDYVVGKHEENGIGELGELANLHGTFYVQKLENVISSVAASNARMDEKIHLNDLSLKWSSGEDSDIDDSQVEKDVLDKLRPHKGRKKLKIEGFRGTMLPDWVAHSFYNNMTFLELRGCKTCWMVPSLGQLPSLMELRLDGFDMVKIIGAEFYKSDRTHHHHHHQTPFRSLKALFISHMRWWEEWESFECDDAPFPQLKQLSIWECPKLRGDLPAFLPSLKSLYIEDCEQLGCYLPRASIIRELRIYGKQEARMQDLPLSLQQLSIEGNQLVESVFGAMTRTQPTSITGLWISNCSSAISFPGNSLPPSLKELGIMNCKNMEFPMQQQHHHDCVSLTSMVLEAFPNLTSITIKRCENLRSLEVVPQSQSLEGLSIEGCPKMENIAGERLPASLRFLFISECPLLGESIKRKDLCIWPTISHLNHICIMSFGEKKSETIFTMTSLNTFIGFYYGTAMQHMKKIFQVLDVVILCWLSTWTRSYAYIVESWTTFRVTFAPCLVSHPNLRPFITFLGVALACLLMALIGFERRGSEKDTEGRREEDDGTGEAKGSRRRRRVIEAERDEQGERWIERRQQHYRRCWCWDSSLELRSSPSKRLRRRETLPSPKLTAGAARSYLRLYPASPRLTPASPCSSELVVLLRESLPKERIRRHHYSAVSFTVDAGEGHRSY</sequence>
<organism evidence="8 9">
    <name type="scientific">Arachis hypogaea</name>
    <name type="common">Peanut</name>
    <dbReference type="NCBI Taxonomy" id="3818"/>
    <lineage>
        <taxon>Eukaryota</taxon>
        <taxon>Viridiplantae</taxon>
        <taxon>Streptophyta</taxon>
        <taxon>Embryophyta</taxon>
        <taxon>Tracheophyta</taxon>
        <taxon>Spermatophyta</taxon>
        <taxon>Magnoliopsida</taxon>
        <taxon>eudicotyledons</taxon>
        <taxon>Gunneridae</taxon>
        <taxon>Pentapetalae</taxon>
        <taxon>rosids</taxon>
        <taxon>fabids</taxon>
        <taxon>Fabales</taxon>
        <taxon>Fabaceae</taxon>
        <taxon>Papilionoideae</taxon>
        <taxon>50 kb inversion clade</taxon>
        <taxon>dalbergioids sensu lato</taxon>
        <taxon>Dalbergieae</taxon>
        <taxon>Pterocarpus clade</taxon>
        <taxon>Arachis</taxon>
    </lineage>
</organism>
<dbReference type="SUPFAM" id="SSF52540">
    <property type="entry name" value="P-loop containing nucleoside triphosphate hydrolases"/>
    <property type="match status" value="1"/>
</dbReference>
<feature type="domain" description="R13L1/DRL21-like LRR repeat region" evidence="7">
    <location>
        <begin position="795"/>
        <end position="922"/>
    </location>
</feature>
<dbReference type="Gene3D" id="3.80.10.10">
    <property type="entry name" value="Ribonuclease Inhibitor"/>
    <property type="match status" value="2"/>
</dbReference>
<accession>A0A445E5I5</accession>
<dbReference type="SUPFAM" id="SSF51445">
    <property type="entry name" value="(Trans)glycosidases"/>
    <property type="match status" value="1"/>
</dbReference>
<feature type="chain" id="PRO_5019219739" evidence="5">
    <location>
        <begin position="30"/>
        <end position="1451"/>
    </location>
</feature>
<keyword evidence="2" id="KW-0378">Hydrolase</keyword>
<dbReference type="Proteomes" id="UP000289738">
    <property type="component" value="Chromosome A02"/>
</dbReference>
<dbReference type="Gene3D" id="3.40.50.300">
    <property type="entry name" value="P-loop containing nucleotide triphosphate hydrolases"/>
    <property type="match status" value="1"/>
</dbReference>
<feature type="transmembrane region" description="Helical" evidence="4">
    <location>
        <begin position="1218"/>
        <end position="1234"/>
    </location>
</feature>
<evidence type="ECO:0000313" key="8">
    <source>
        <dbReference type="EMBL" id="RYR70726.1"/>
    </source>
</evidence>
<evidence type="ECO:0000313" key="9">
    <source>
        <dbReference type="Proteomes" id="UP000289738"/>
    </source>
</evidence>
<dbReference type="Gene3D" id="3.20.20.80">
    <property type="entry name" value="Glycosidases"/>
    <property type="match status" value="1"/>
</dbReference>
<evidence type="ECO:0000256" key="1">
    <source>
        <dbReference type="ARBA" id="ARBA00010838"/>
    </source>
</evidence>
<feature type="signal peptide" evidence="5">
    <location>
        <begin position="1"/>
        <end position="29"/>
    </location>
</feature>
<dbReference type="GO" id="GO:0043531">
    <property type="term" value="F:ADP binding"/>
    <property type="evidence" value="ECO:0007669"/>
    <property type="project" value="InterPro"/>
</dbReference>
<evidence type="ECO:0000256" key="5">
    <source>
        <dbReference type="SAM" id="SignalP"/>
    </source>
</evidence>
<feature type="domain" description="NB-ARC" evidence="6">
    <location>
        <begin position="478"/>
        <end position="636"/>
    </location>
</feature>
<feature type="transmembrane region" description="Helical" evidence="4">
    <location>
        <begin position="1286"/>
        <end position="1307"/>
    </location>
</feature>
<dbReference type="Pfam" id="PF00232">
    <property type="entry name" value="Glyco_hydro_1"/>
    <property type="match status" value="1"/>
</dbReference>
<dbReference type="EMBL" id="SDMP01000002">
    <property type="protein sequence ID" value="RYR70726.1"/>
    <property type="molecule type" value="Genomic_DNA"/>
</dbReference>